<accession>A0A2V1JQY9</accession>
<evidence type="ECO:0000313" key="10">
    <source>
        <dbReference type="EMBL" id="PWE85753.1"/>
    </source>
</evidence>
<sequence>MSYIKFLKHGKRMGVVAVAGLLALAPVSSTVYAATSAVTTNNTATKNDLLNADIIDESKTGSISIYKYDITAAEAAGDYKAGTYKATGEADSRVESALKDYAIEGVQFSYLRVGNVETHSVQEGTGTTIELVYEIPTELAKILGLTGKDNVDMTGEKEANPCHNTGVYHVTSQKIADAMEALLKEDNVAAKNALESYLYDYGTEDSTTDQKTKAGVVNLPKTDKNGYTHAEDLQLGLYLFVETEVPEQVVETVNPWFVQLPFTNTSAQTSEDGVSYVSNGSHAEDGVTNSGSADGTQAHESGGESWLYDMVVYPKNQTGNPTLDKSVRNAYSNTISEASGVASKTDKNMTVHTGSDYISRNDSDSLVVFNKDTNAKNTEDINAEKYVANRGGYTADGVTAGKGGAGCSEDFAYRDTTTASEGDVLDYILVSKLPHISSKATFLSEYTFTDTLSKGISYNRDLKIAFYDNSEDANANNTKNAVLLWNLSSGDYSQEYVDVTVQDPDTGAVTTDGSTCLKLSFTEAGLNVINGTGTNNPEGADDLDGLSDYYMVAYYTATVHSDDSVVLGDEGNPNDVNLVWSRTSDGYYNMLEDKNYVYSYGLDLTKTFSDKKGHYENVQFKLYNASDAYYVVAEPSETEDGVYYVTGKTTNETKATTFIPNAETGKILVNGTEADEYQLTEVATDDGYNLLKDQIVVDITATDRDVIASVAGVTGMDAEAAAEIVKNYHGGIYDENGNLVTNQLDELLQVAAGAPNSEVANGRTIGKTDLYVGAIKPASATVDKKDAAMTEDNAKVLLTVNNTKGFLLPQTGGKGLYLVTIIGVVAVAGGCYLVTRKRELHINLKKK</sequence>
<dbReference type="Pfam" id="PF17802">
    <property type="entry name" value="SpaA"/>
    <property type="match status" value="1"/>
</dbReference>
<keyword evidence="6" id="KW-0812">Transmembrane</keyword>
<evidence type="ECO:0000256" key="6">
    <source>
        <dbReference type="SAM" id="Phobius"/>
    </source>
</evidence>
<feature type="signal peptide" evidence="7">
    <location>
        <begin position="1"/>
        <end position="33"/>
    </location>
</feature>
<keyword evidence="11" id="KW-1185">Reference proteome</keyword>
<feature type="compositionally biased region" description="Polar residues" evidence="5">
    <location>
        <begin position="269"/>
        <end position="299"/>
    </location>
</feature>
<feature type="transmembrane region" description="Helical" evidence="6">
    <location>
        <begin position="815"/>
        <end position="835"/>
    </location>
</feature>
<proteinExistence type="predicted"/>
<evidence type="ECO:0000256" key="5">
    <source>
        <dbReference type="SAM" id="MobiDB-lite"/>
    </source>
</evidence>
<dbReference type="InterPro" id="IPR041033">
    <property type="entry name" value="SpaA_PFL_dom_1"/>
</dbReference>
<dbReference type="AlphaFoldDB" id="A0A2V1JQY9"/>
<feature type="domain" description="SpaA-like prealbumin fold" evidence="9">
    <location>
        <begin position="603"/>
        <end position="705"/>
    </location>
</feature>
<dbReference type="Gene3D" id="2.60.40.10">
    <property type="entry name" value="Immunoglobulins"/>
    <property type="match status" value="2"/>
</dbReference>
<feature type="domain" description="Gram-positive cocci surface proteins LPxTG" evidence="8">
    <location>
        <begin position="802"/>
        <end position="838"/>
    </location>
</feature>
<evidence type="ECO:0000256" key="2">
    <source>
        <dbReference type="ARBA" id="ARBA00022525"/>
    </source>
</evidence>
<evidence type="ECO:0000256" key="1">
    <source>
        <dbReference type="ARBA" id="ARBA00022512"/>
    </source>
</evidence>
<dbReference type="EMBL" id="JRFU01000154">
    <property type="protein sequence ID" value="PWE85753.1"/>
    <property type="molecule type" value="Genomic_DNA"/>
</dbReference>
<protein>
    <submittedName>
        <fullName evidence="10">Uncharacterized protein</fullName>
    </submittedName>
</protein>
<keyword evidence="3 7" id="KW-0732">Signal</keyword>
<dbReference type="RefSeq" id="WP_109216517.1">
    <property type="nucleotide sequence ID" value="NZ_JRFU01000154.1"/>
</dbReference>
<dbReference type="NCBIfam" id="TIGR01167">
    <property type="entry name" value="LPXTG_anchor"/>
    <property type="match status" value="1"/>
</dbReference>
<keyword evidence="6" id="KW-0472">Membrane</keyword>
<gene>
    <name evidence="10" type="ORF">LG34_13950</name>
</gene>
<dbReference type="OrthoDB" id="2199792at2"/>
<dbReference type="Proteomes" id="UP000245288">
    <property type="component" value="Unassembled WGS sequence"/>
</dbReference>
<name>A0A2V1JQY9_EUBRA</name>
<dbReference type="InterPro" id="IPR013783">
    <property type="entry name" value="Ig-like_fold"/>
</dbReference>
<keyword evidence="2" id="KW-0964">Secreted</keyword>
<reference evidence="10 11" key="1">
    <citation type="submission" date="2014-09" db="EMBL/GenBank/DDBJ databases">
        <title>Butyrate-producing bacteria isolated from human gut.</title>
        <authorList>
            <person name="Zhang Q."/>
            <person name="Zhao L."/>
        </authorList>
    </citation>
    <scope>NUCLEOTIDE SEQUENCE [LARGE SCALE GENOMIC DNA]</scope>
    <source>
        <strain evidence="10 11">21</strain>
    </source>
</reference>
<evidence type="ECO:0000256" key="4">
    <source>
        <dbReference type="ARBA" id="ARBA00023088"/>
    </source>
</evidence>
<evidence type="ECO:0000259" key="9">
    <source>
        <dbReference type="Pfam" id="PF17802"/>
    </source>
</evidence>
<evidence type="ECO:0000256" key="3">
    <source>
        <dbReference type="ARBA" id="ARBA00022729"/>
    </source>
</evidence>
<evidence type="ECO:0000259" key="8">
    <source>
        <dbReference type="Pfam" id="PF00746"/>
    </source>
</evidence>
<keyword evidence="1" id="KW-0134">Cell wall</keyword>
<feature type="region of interest" description="Disordered" evidence="5">
    <location>
        <begin position="269"/>
        <end position="301"/>
    </location>
</feature>
<keyword evidence="4" id="KW-0572">Peptidoglycan-anchor</keyword>
<organism evidence="10 11">
    <name type="scientific">Eubacterium ramulus</name>
    <dbReference type="NCBI Taxonomy" id="39490"/>
    <lineage>
        <taxon>Bacteria</taxon>
        <taxon>Bacillati</taxon>
        <taxon>Bacillota</taxon>
        <taxon>Clostridia</taxon>
        <taxon>Eubacteriales</taxon>
        <taxon>Eubacteriaceae</taxon>
        <taxon>Eubacterium</taxon>
    </lineage>
</organism>
<evidence type="ECO:0000313" key="11">
    <source>
        <dbReference type="Proteomes" id="UP000245288"/>
    </source>
</evidence>
<dbReference type="Gene3D" id="2.60.40.740">
    <property type="match status" value="1"/>
</dbReference>
<dbReference type="InterPro" id="IPR019931">
    <property type="entry name" value="LPXTG_anchor"/>
</dbReference>
<feature type="chain" id="PRO_5016139657" evidence="7">
    <location>
        <begin position="34"/>
        <end position="847"/>
    </location>
</feature>
<dbReference type="Pfam" id="PF00746">
    <property type="entry name" value="Gram_pos_anchor"/>
    <property type="match status" value="1"/>
</dbReference>
<evidence type="ECO:0000256" key="7">
    <source>
        <dbReference type="SAM" id="SignalP"/>
    </source>
</evidence>
<keyword evidence="6" id="KW-1133">Transmembrane helix</keyword>
<comment type="caution">
    <text evidence="10">The sequence shown here is derived from an EMBL/GenBank/DDBJ whole genome shotgun (WGS) entry which is preliminary data.</text>
</comment>